<dbReference type="Proteomes" id="UP000004994">
    <property type="component" value="Chromosome 7"/>
</dbReference>
<dbReference type="Gramene" id="Solyc07g018320.2.1">
    <property type="protein sequence ID" value="Solyc07g018320.2.1"/>
    <property type="gene ID" value="Solyc07g018320.2"/>
</dbReference>
<reference evidence="2" key="1">
    <citation type="journal article" date="2012" name="Nature">
        <title>The tomato genome sequence provides insights into fleshy fruit evolution.</title>
        <authorList>
            <consortium name="Tomato Genome Consortium"/>
        </authorList>
    </citation>
    <scope>NUCLEOTIDE SEQUENCE [LARGE SCALE GENOMIC DNA]</scope>
    <source>
        <strain evidence="2">cv. Heinz 1706</strain>
    </source>
</reference>
<protein>
    <submittedName>
        <fullName evidence="2">Uncharacterized protein</fullName>
    </submittedName>
</protein>
<evidence type="ECO:0000313" key="3">
    <source>
        <dbReference type="Proteomes" id="UP000004994"/>
    </source>
</evidence>
<proteinExistence type="predicted"/>
<reference evidence="2" key="2">
    <citation type="submission" date="2019-01" db="UniProtKB">
        <authorList>
            <consortium name="EnsemblPlants"/>
        </authorList>
    </citation>
    <scope>IDENTIFICATION</scope>
    <source>
        <strain evidence="2">cv. Heinz 1706</strain>
    </source>
</reference>
<dbReference type="EnsemblPlants" id="Solyc07g018320.2.1">
    <property type="protein sequence ID" value="Solyc07g018320.2.1"/>
    <property type="gene ID" value="Solyc07g018320.2"/>
</dbReference>
<dbReference type="AlphaFoldDB" id="A0A3Q7H9H9"/>
<keyword evidence="3" id="KW-1185">Reference proteome</keyword>
<feature type="compositionally biased region" description="Basic residues" evidence="1">
    <location>
        <begin position="1"/>
        <end position="15"/>
    </location>
</feature>
<name>A0A3Q7H9H9_SOLLC</name>
<dbReference type="PaxDb" id="4081-Solyc07g018320.1.1"/>
<evidence type="ECO:0000313" key="2">
    <source>
        <dbReference type="EnsemblPlants" id="Solyc07g018320.2.1"/>
    </source>
</evidence>
<feature type="region of interest" description="Disordered" evidence="1">
    <location>
        <begin position="1"/>
        <end position="59"/>
    </location>
</feature>
<dbReference type="InParanoid" id="A0A3Q7H9H9"/>
<accession>A0A3Q7H9H9</accession>
<evidence type="ECO:0000256" key="1">
    <source>
        <dbReference type="SAM" id="MobiDB-lite"/>
    </source>
</evidence>
<organism evidence="2">
    <name type="scientific">Solanum lycopersicum</name>
    <name type="common">Tomato</name>
    <name type="synonym">Lycopersicon esculentum</name>
    <dbReference type="NCBI Taxonomy" id="4081"/>
    <lineage>
        <taxon>Eukaryota</taxon>
        <taxon>Viridiplantae</taxon>
        <taxon>Streptophyta</taxon>
        <taxon>Embryophyta</taxon>
        <taxon>Tracheophyta</taxon>
        <taxon>Spermatophyta</taxon>
        <taxon>Magnoliopsida</taxon>
        <taxon>eudicotyledons</taxon>
        <taxon>Gunneridae</taxon>
        <taxon>Pentapetalae</taxon>
        <taxon>asterids</taxon>
        <taxon>lamiids</taxon>
        <taxon>Solanales</taxon>
        <taxon>Solanaceae</taxon>
        <taxon>Solanoideae</taxon>
        <taxon>Solaneae</taxon>
        <taxon>Solanum</taxon>
        <taxon>Solanum subgen. Lycopersicon</taxon>
    </lineage>
</organism>
<sequence length="99" mass="11539">MTPTKTYRKRIRTQRQRKEEELENTNLKYSIEEDEGEHEMGISSTNVERDDRAVEEQQNDIAIPKKVTSPIVESFSISLSLDNFVVKSIRYASYNLLSI</sequence>